<dbReference type="Proteomes" id="UP001615411">
    <property type="component" value="Unassembled WGS sequence"/>
</dbReference>
<reference evidence="1" key="1">
    <citation type="submission" date="2024-10" db="EMBL/GenBank/DDBJ databases">
        <title>Aeromonas and Pseudomonas from the Cagarras Archipelago, Rio de Janeiro, Brazil.</title>
        <authorList>
            <person name="Canellas A.L.B."/>
            <person name="Laport M.S."/>
        </authorList>
    </citation>
    <scope>NUCLEOTIDE SEQUENCE</scope>
    <source>
        <strain evidence="1">ACP-7</strain>
    </source>
</reference>
<dbReference type="EMBL" id="JBIUGF010000003">
    <property type="protein sequence ID" value="MFJ1336855.1"/>
    <property type="molecule type" value="Genomic_DNA"/>
</dbReference>
<evidence type="ECO:0000313" key="1">
    <source>
        <dbReference type="EMBL" id="MFJ1336855.1"/>
    </source>
</evidence>
<comment type="caution">
    <text evidence="1">The sequence shown here is derived from an EMBL/GenBank/DDBJ whole genome shotgun (WGS) entry which is preliminary data.</text>
</comment>
<keyword evidence="2" id="KW-1185">Reference proteome</keyword>
<gene>
    <name evidence="1" type="ORF">ACIKP7_01790</name>
</gene>
<sequence length="185" mass="18828">MKFSTLAGAIMAVSLAATAAVSVAAEKDQGHGIITFKGSIIDAPCSIAQSSAYQEVEMAQIANVALKNGGKSQMTPFKIELLGCDLDTLKSVTAKFTGMPGGTADLLAIKGTTGASLAIADHNGDLIKNGNESSAQLLSNGDNYLLFNAYLQGDMIASGGGGDATAAIVTPGNFESLANFTLSYQ</sequence>
<proteinExistence type="predicted"/>
<protein>
    <submittedName>
        <fullName evidence="1">Fimbrial protein</fullName>
    </submittedName>
</protein>
<accession>A0ACC7LR68</accession>
<name>A0ACC7LR68_9PSED</name>
<evidence type="ECO:0000313" key="2">
    <source>
        <dbReference type="Proteomes" id="UP001615411"/>
    </source>
</evidence>
<organism evidence="1 2">
    <name type="scientific">Pseudomonas caricapapayae</name>
    <dbReference type="NCBI Taxonomy" id="46678"/>
    <lineage>
        <taxon>Bacteria</taxon>
        <taxon>Pseudomonadati</taxon>
        <taxon>Pseudomonadota</taxon>
        <taxon>Gammaproteobacteria</taxon>
        <taxon>Pseudomonadales</taxon>
        <taxon>Pseudomonadaceae</taxon>
        <taxon>Pseudomonas</taxon>
    </lineage>
</organism>